<dbReference type="Proteomes" id="UP000235388">
    <property type="component" value="Unassembled WGS sequence"/>
</dbReference>
<sequence length="54" mass="6177">MLDRLLLLHPRRRIQSQDLDLLQVVSLQVQGGIELLGLVRHSAFVEAFVPDSQR</sequence>
<proteinExistence type="predicted"/>
<dbReference type="AlphaFoldDB" id="A0A2N5S1U1"/>
<reference evidence="1 2" key="1">
    <citation type="submission" date="2017-11" db="EMBL/GenBank/DDBJ databases">
        <title>De novo assembly and phasing of dikaryotic genomes from two isolates of Puccinia coronata f. sp. avenae, the causal agent of oat crown rust.</title>
        <authorList>
            <person name="Miller M.E."/>
            <person name="Zhang Y."/>
            <person name="Omidvar V."/>
            <person name="Sperschneider J."/>
            <person name="Schwessinger B."/>
            <person name="Raley C."/>
            <person name="Palmer J.M."/>
            <person name="Garnica D."/>
            <person name="Upadhyaya N."/>
            <person name="Rathjen J."/>
            <person name="Taylor J.M."/>
            <person name="Park R.F."/>
            <person name="Dodds P.N."/>
            <person name="Hirsch C.D."/>
            <person name="Kianian S.F."/>
            <person name="Figueroa M."/>
        </authorList>
    </citation>
    <scope>NUCLEOTIDE SEQUENCE [LARGE SCALE GENOMIC DNA]</scope>
    <source>
        <strain evidence="1">12NC29</strain>
    </source>
</reference>
<evidence type="ECO:0000313" key="2">
    <source>
        <dbReference type="Proteomes" id="UP000235388"/>
    </source>
</evidence>
<protein>
    <submittedName>
        <fullName evidence="1">Uncharacterized protein</fullName>
    </submittedName>
</protein>
<keyword evidence="2" id="KW-1185">Reference proteome</keyword>
<organism evidence="1 2">
    <name type="scientific">Puccinia coronata f. sp. avenae</name>
    <dbReference type="NCBI Taxonomy" id="200324"/>
    <lineage>
        <taxon>Eukaryota</taxon>
        <taxon>Fungi</taxon>
        <taxon>Dikarya</taxon>
        <taxon>Basidiomycota</taxon>
        <taxon>Pucciniomycotina</taxon>
        <taxon>Pucciniomycetes</taxon>
        <taxon>Pucciniales</taxon>
        <taxon>Pucciniaceae</taxon>
        <taxon>Puccinia</taxon>
    </lineage>
</organism>
<evidence type="ECO:0000313" key="1">
    <source>
        <dbReference type="EMBL" id="PLW07218.1"/>
    </source>
</evidence>
<name>A0A2N5S1U1_9BASI</name>
<accession>A0A2N5S1U1</accession>
<gene>
    <name evidence="1" type="ORF">PCANC_26318</name>
</gene>
<dbReference type="EMBL" id="PGCJ01001244">
    <property type="protein sequence ID" value="PLW07218.1"/>
    <property type="molecule type" value="Genomic_DNA"/>
</dbReference>
<comment type="caution">
    <text evidence="1">The sequence shown here is derived from an EMBL/GenBank/DDBJ whole genome shotgun (WGS) entry which is preliminary data.</text>
</comment>